<keyword evidence="3" id="KW-1185">Reference proteome</keyword>
<sequence length="112" mass="12750">MQSTDISMPIAKATSAVTLATAAQADVADKIAQAATANASFETWYWVNSIPWGTIASIVAAVYTSLLICEWFWKKLWRPAFERWGWIKPRKGSRIIMFDEYQRMSETQRAEL</sequence>
<dbReference type="AlphaFoldDB" id="A0AAW4XU07"/>
<name>A0AAW4XU07_9BURK</name>
<dbReference type="RefSeq" id="WP_230772952.1">
    <property type="nucleotide sequence ID" value="NZ_JAJNCT010000006.1"/>
</dbReference>
<feature type="transmembrane region" description="Helical" evidence="1">
    <location>
        <begin position="49"/>
        <end position="73"/>
    </location>
</feature>
<protein>
    <submittedName>
        <fullName evidence="2">Uncharacterized protein</fullName>
    </submittedName>
</protein>
<dbReference type="Proteomes" id="UP001199260">
    <property type="component" value="Unassembled WGS sequence"/>
</dbReference>
<evidence type="ECO:0000313" key="2">
    <source>
        <dbReference type="EMBL" id="MCD2164887.1"/>
    </source>
</evidence>
<keyword evidence="1" id="KW-1133">Transmembrane helix</keyword>
<evidence type="ECO:0000256" key="1">
    <source>
        <dbReference type="SAM" id="Phobius"/>
    </source>
</evidence>
<comment type="caution">
    <text evidence="2">The sequence shown here is derived from an EMBL/GenBank/DDBJ whole genome shotgun (WGS) entry which is preliminary data.</text>
</comment>
<keyword evidence="1" id="KW-0812">Transmembrane</keyword>
<proteinExistence type="predicted"/>
<reference evidence="2 3" key="1">
    <citation type="submission" date="2021-11" db="EMBL/GenBank/DDBJ databases">
        <title>Genome sequence.</title>
        <authorList>
            <person name="Sun Q."/>
        </authorList>
    </citation>
    <scope>NUCLEOTIDE SEQUENCE [LARGE SCALE GENOMIC DNA]</scope>
    <source>
        <strain evidence="2 3">KCTC 12005</strain>
    </source>
</reference>
<gene>
    <name evidence="2" type="ORF">LPW39_07035</name>
</gene>
<dbReference type="EMBL" id="JAJNCT010000006">
    <property type="protein sequence ID" value="MCD2164887.1"/>
    <property type="molecule type" value="Genomic_DNA"/>
</dbReference>
<evidence type="ECO:0000313" key="3">
    <source>
        <dbReference type="Proteomes" id="UP001199260"/>
    </source>
</evidence>
<accession>A0AAW4XU07</accession>
<organism evidence="2 3">
    <name type="scientific">Comamonas koreensis</name>
    <dbReference type="NCBI Taxonomy" id="160825"/>
    <lineage>
        <taxon>Bacteria</taxon>
        <taxon>Pseudomonadati</taxon>
        <taxon>Pseudomonadota</taxon>
        <taxon>Betaproteobacteria</taxon>
        <taxon>Burkholderiales</taxon>
        <taxon>Comamonadaceae</taxon>
        <taxon>Comamonas</taxon>
    </lineage>
</organism>
<keyword evidence="1" id="KW-0472">Membrane</keyword>